<gene>
    <name evidence="2" type="ORF">FA047_04060</name>
</gene>
<dbReference type="Pfam" id="PF10988">
    <property type="entry name" value="DUF2807"/>
    <property type="match status" value="1"/>
</dbReference>
<evidence type="ECO:0000259" key="1">
    <source>
        <dbReference type="Pfam" id="PF10988"/>
    </source>
</evidence>
<proteinExistence type="predicted"/>
<name>A0A4U1CP68_9SPHI</name>
<organism evidence="2 3">
    <name type="scientific">Pedobacter frigoris</name>
    <dbReference type="NCBI Taxonomy" id="2571272"/>
    <lineage>
        <taxon>Bacteria</taxon>
        <taxon>Pseudomonadati</taxon>
        <taxon>Bacteroidota</taxon>
        <taxon>Sphingobacteriia</taxon>
        <taxon>Sphingobacteriales</taxon>
        <taxon>Sphingobacteriaceae</taxon>
        <taxon>Pedobacter</taxon>
    </lineage>
</organism>
<dbReference type="AlphaFoldDB" id="A0A4U1CP68"/>
<reference evidence="2 3" key="1">
    <citation type="submission" date="2019-04" db="EMBL/GenBank/DDBJ databases">
        <title>Pedobacter sp. RP-3-15 sp. nov., isolated from Arctic soil.</title>
        <authorList>
            <person name="Dahal R.H."/>
            <person name="Kim D.-U."/>
        </authorList>
    </citation>
    <scope>NUCLEOTIDE SEQUENCE [LARGE SCALE GENOMIC DNA]</scope>
    <source>
        <strain evidence="2 3">RP-3-15</strain>
    </source>
</reference>
<dbReference type="Gene3D" id="2.160.20.120">
    <property type="match status" value="1"/>
</dbReference>
<feature type="domain" description="Putative auto-transporter adhesin head GIN" evidence="1">
    <location>
        <begin position="38"/>
        <end position="219"/>
    </location>
</feature>
<dbReference type="OrthoDB" id="5585143at2"/>
<sequence length="236" mass="25329">MKKISIIALVLPVLLAGCTSKCIEDSGKNVHIESVVKNFDQIKVEGAIKLVLKQDSTYSIRIEADSNIMKHITADVSGRELKVKLDDSKYCGSDSIVVYAGIGELKKINADGTVKIVGDGRIYGNDVDFKFTGTSDVSLDLSVAKLVTKIDGNSLLTLTGQAGVHDLDTKGTARVNAFGFLSGVYDIDIDGIGKANINVLNELKVRTSGSSEIYYKGNPKKVDEKKSGATKLEKVN</sequence>
<comment type="caution">
    <text evidence="2">The sequence shown here is derived from an EMBL/GenBank/DDBJ whole genome shotgun (WGS) entry which is preliminary data.</text>
</comment>
<protein>
    <submittedName>
        <fullName evidence="2">DUF2807 domain-containing protein</fullName>
    </submittedName>
</protein>
<accession>A0A4U1CP68</accession>
<dbReference type="RefSeq" id="WP_136834685.1">
    <property type="nucleotide sequence ID" value="NZ_SWBQ01000001.1"/>
</dbReference>
<dbReference type="PROSITE" id="PS51257">
    <property type="entry name" value="PROKAR_LIPOPROTEIN"/>
    <property type="match status" value="1"/>
</dbReference>
<dbReference type="EMBL" id="SWBQ01000001">
    <property type="protein sequence ID" value="TKC09273.1"/>
    <property type="molecule type" value="Genomic_DNA"/>
</dbReference>
<dbReference type="InterPro" id="IPR021255">
    <property type="entry name" value="DUF2807"/>
</dbReference>
<dbReference type="Proteomes" id="UP000307244">
    <property type="component" value="Unassembled WGS sequence"/>
</dbReference>
<keyword evidence="3" id="KW-1185">Reference proteome</keyword>
<evidence type="ECO:0000313" key="3">
    <source>
        <dbReference type="Proteomes" id="UP000307244"/>
    </source>
</evidence>
<evidence type="ECO:0000313" key="2">
    <source>
        <dbReference type="EMBL" id="TKC09273.1"/>
    </source>
</evidence>